<sequence length="93" mass="10615">MFFLVRLAFLYCVIGVVILLAQLTFTTCERPLVIDDGTSSLKGPLELSRLGSDNDYRWRVMTDVVFWGPRAFDFVIKGDVSVKNFLFATDCKR</sequence>
<protein>
    <submittedName>
        <fullName evidence="2">Uncharacterized protein</fullName>
    </submittedName>
</protein>
<dbReference type="Proteomes" id="UP001596150">
    <property type="component" value="Unassembled WGS sequence"/>
</dbReference>
<evidence type="ECO:0000256" key="1">
    <source>
        <dbReference type="SAM" id="Phobius"/>
    </source>
</evidence>
<gene>
    <name evidence="2" type="ORF">ACFPP9_22235</name>
</gene>
<feature type="transmembrane region" description="Helical" evidence="1">
    <location>
        <begin position="7"/>
        <end position="25"/>
    </location>
</feature>
<evidence type="ECO:0000313" key="3">
    <source>
        <dbReference type="Proteomes" id="UP001596150"/>
    </source>
</evidence>
<name>A0ABW0Q0Y5_9HYPH</name>
<reference evidence="3" key="1">
    <citation type="journal article" date="2019" name="Int. J. Syst. Evol. Microbiol.">
        <title>The Global Catalogue of Microorganisms (GCM) 10K type strain sequencing project: providing services to taxonomists for standard genome sequencing and annotation.</title>
        <authorList>
            <consortium name="The Broad Institute Genomics Platform"/>
            <consortium name="The Broad Institute Genome Sequencing Center for Infectious Disease"/>
            <person name="Wu L."/>
            <person name="Ma J."/>
        </authorList>
    </citation>
    <scope>NUCLEOTIDE SEQUENCE [LARGE SCALE GENOMIC DNA]</scope>
    <source>
        <strain evidence="3">KACC 12633</strain>
    </source>
</reference>
<evidence type="ECO:0000313" key="2">
    <source>
        <dbReference type="EMBL" id="MFC5518510.1"/>
    </source>
</evidence>
<organism evidence="2 3">
    <name type="scientific">Kaistia terrae</name>
    <dbReference type="NCBI Taxonomy" id="537017"/>
    <lineage>
        <taxon>Bacteria</taxon>
        <taxon>Pseudomonadati</taxon>
        <taxon>Pseudomonadota</taxon>
        <taxon>Alphaproteobacteria</taxon>
        <taxon>Hyphomicrobiales</taxon>
        <taxon>Kaistiaceae</taxon>
        <taxon>Kaistia</taxon>
    </lineage>
</organism>
<accession>A0ABW0Q0Y5</accession>
<keyword evidence="1" id="KW-1133">Transmembrane helix</keyword>
<proteinExistence type="predicted"/>
<comment type="caution">
    <text evidence="2">The sequence shown here is derived from an EMBL/GenBank/DDBJ whole genome shotgun (WGS) entry which is preliminary data.</text>
</comment>
<keyword evidence="1" id="KW-0812">Transmembrane</keyword>
<keyword evidence="1" id="KW-0472">Membrane</keyword>
<dbReference type="RefSeq" id="WP_266344722.1">
    <property type="nucleotide sequence ID" value="NZ_JAPKNH010000005.1"/>
</dbReference>
<keyword evidence="3" id="KW-1185">Reference proteome</keyword>
<dbReference type="EMBL" id="JBHSML010000014">
    <property type="protein sequence ID" value="MFC5518510.1"/>
    <property type="molecule type" value="Genomic_DNA"/>
</dbReference>